<protein>
    <submittedName>
        <fullName evidence="1">Uncharacterized protein</fullName>
    </submittedName>
</protein>
<comment type="caution">
    <text evidence="1">The sequence shown here is derived from an EMBL/GenBank/DDBJ whole genome shotgun (WGS) entry which is preliminary data.</text>
</comment>
<reference evidence="1 2" key="1">
    <citation type="submission" date="2017-05" db="EMBL/GenBank/DDBJ databases">
        <authorList>
            <person name="Varghese N."/>
            <person name="Submissions S."/>
        </authorList>
    </citation>
    <scope>NUCLEOTIDE SEQUENCE [LARGE SCALE GENOMIC DNA]</scope>
    <source>
        <strain evidence="1 2">DSM 25457</strain>
    </source>
</reference>
<accession>A0ABY1Q5P1</accession>
<organism evidence="1 2">
    <name type="scientific">Neorhodopirellula lusitana</name>
    <dbReference type="NCBI Taxonomy" id="445327"/>
    <lineage>
        <taxon>Bacteria</taxon>
        <taxon>Pseudomonadati</taxon>
        <taxon>Planctomycetota</taxon>
        <taxon>Planctomycetia</taxon>
        <taxon>Pirellulales</taxon>
        <taxon>Pirellulaceae</taxon>
        <taxon>Neorhodopirellula</taxon>
    </lineage>
</organism>
<evidence type="ECO:0000313" key="2">
    <source>
        <dbReference type="Proteomes" id="UP001158067"/>
    </source>
</evidence>
<gene>
    <name evidence="1" type="ORF">SAMN06265222_105288</name>
</gene>
<keyword evidence="2" id="KW-1185">Reference proteome</keyword>
<proteinExistence type="predicted"/>
<sequence length="49" mass="5264">MVALRRLLSGEMDTKQDFCQAAGAILFDDTVDDLLVASAGSFETLGFSH</sequence>
<dbReference type="EMBL" id="FXUG01000005">
    <property type="protein sequence ID" value="SMP57242.1"/>
    <property type="molecule type" value="Genomic_DNA"/>
</dbReference>
<dbReference type="Proteomes" id="UP001158067">
    <property type="component" value="Unassembled WGS sequence"/>
</dbReference>
<evidence type="ECO:0000313" key="1">
    <source>
        <dbReference type="EMBL" id="SMP57242.1"/>
    </source>
</evidence>
<name>A0ABY1Q5P1_9BACT</name>